<evidence type="ECO:0000259" key="3">
    <source>
        <dbReference type="PROSITE" id="PS51716"/>
    </source>
</evidence>
<keyword evidence="4" id="KW-1185">Reference proteome</keyword>
<feature type="signal peptide" evidence="2">
    <location>
        <begin position="1"/>
        <end position="15"/>
    </location>
</feature>
<dbReference type="PANTHER" id="PTHR14143:SF1">
    <property type="entry name" value="IRG-TYPE G DOMAIN-CONTAINING PROTEIN"/>
    <property type="match status" value="1"/>
</dbReference>
<dbReference type="GO" id="GO:0016020">
    <property type="term" value="C:membrane"/>
    <property type="evidence" value="ECO:0007669"/>
    <property type="project" value="InterPro"/>
</dbReference>
<dbReference type="PANTHER" id="PTHR14143">
    <property type="entry name" value="INTERFERON-INDUCIBLE GTPASE FAMILY MEMBER"/>
    <property type="match status" value="1"/>
</dbReference>
<organism evidence="4 5">
    <name type="scientific">Panagrolaimus davidi</name>
    <dbReference type="NCBI Taxonomy" id="227884"/>
    <lineage>
        <taxon>Eukaryota</taxon>
        <taxon>Metazoa</taxon>
        <taxon>Ecdysozoa</taxon>
        <taxon>Nematoda</taxon>
        <taxon>Chromadorea</taxon>
        <taxon>Rhabditida</taxon>
        <taxon>Tylenchina</taxon>
        <taxon>Panagrolaimomorpha</taxon>
        <taxon>Panagrolaimoidea</taxon>
        <taxon>Panagrolaimidae</taxon>
        <taxon>Panagrolaimus</taxon>
    </lineage>
</organism>
<proteinExistence type="inferred from homology"/>
<dbReference type="InterPro" id="IPR027417">
    <property type="entry name" value="P-loop_NTPase"/>
</dbReference>
<dbReference type="Gene3D" id="3.40.50.300">
    <property type="entry name" value="P-loop containing nucleotide triphosphate hydrolases"/>
    <property type="match status" value="1"/>
</dbReference>
<evidence type="ECO:0000256" key="1">
    <source>
        <dbReference type="ARBA" id="ARBA00005429"/>
    </source>
</evidence>
<accession>A0A914Q2S7</accession>
<dbReference type="WBParaSite" id="PDA_v2.g25547.t1">
    <property type="protein sequence ID" value="PDA_v2.g25547.t1"/>
    <property type="gene ID" value="PDA_v2.g25547"/>
</dbReference>
<evidence type="ECO:0000313" key="4">
    <source>
        <dbReference type="Proteomes" id="UP000887578"/>
    </source>
</evidence>
<dbReference type="SUPFAM" id="SSF52540">
    <property type="entry name" value="P-loop containing nucleoside triphosphate hydrolases"/>
    <property type="match status" value="1"/>
</dbReference>
<dbReference type="InterPro" id="IPR030385">
    <property type="entry name" value="G_IRG_dom"/>
</dbReference>
<dbReference type="InterPro" id="IPR007743">
    <property type="entry name" value="Immunity-related_GTPase-like"/>
</dbReference>
<feature type="chain" id="PRO_5037873396" evidence="2">
    <location>
        <begin position="16"/>
        <end position="321"/>
    </location>
</feature>
<protein>
    <submittedName>
        <fullName evidence="5">IRG-type G domain-containing protein</fullName>
    </submittedName>
</protein>
<comment type="similarity">
    <text evidence="1">Belongs to the TRAFAC class dynamin-like GTPase superfamily. IRG family.</text>
</comment>
<evidence type="ECO:0000256" key="2">
    <source>
        <dbReference type="SAM" id="SignalP"/>
    </source>
</evidence>
<sequence>MGAALAVLSHPVTLGLTGFALQAGNSCSLGLGQEELLHMMPNQRHFITRMADMDDKIEAERVLTKKYQETLKLAKNRMKDQMRKAGEMDKYMSSKPKKNVKVDEEYKISAAEAAEKNGVDNVNFVNFAFVGHTNNGKSSLINAIRGLSKDDKGAAKVDILECTPTIKFYTCPNGKMPNVRFYDVPGSGSMTHQAANYYGDKALCGFDCLVILVQQTLGEEEVKFAKAALDYNQKVVFVRSKCDIDFHLKDESGKTSISIPSPEQNELRKHDPRFCSIQIFFISAKSMRALIRAEPSDLIFEEAQFLEYLYQQSKKARGIYV</sequence>
<keyword evidence="2" id="KW-0732">Signal</keyword>
<dbReference type="PROSITE" id="PS51716">
    <property type="entry name" value="G_IRG"/>
    <property type="match status" value="1"/>
</dbReference>
<reference evidence="5" key="1">
    <citation type="submission" date="2022-11" db="UniProtKB">
        <authorList>
            <consortium name="WormBaseParasite"/>
        </authorList>
    </citation>
    <scope>IDENTIFICATION</scope>
</reference>
<evidence type="ECO:0000313" key="5">
    <source>
        <dbReference type="WBParaSite" id="PDA_v2.g25547.t1"/>
    </source>
</evidence>
<dbReference type="Proteomes" id="UP000887578">
    <property type="component" value="Unplaced"/>
</dbReference>
<feature type="domain" description="IRG-type G" evidence="3">
    <location>
        <begin position="123"/>
        <end position="321"/>
    </location>
</feature>
<dbReference type="GO" id="GO:0005525">
    <property type="term" value="F:GTP binding"/>
    <property type="evidence" value="ECO:0007669"/>
    <property type="project" value="InterPro"/>
</dbReference>
<dbReference type="AlphaFoldDB" id="A0A914Q2S7"/>
<dbReference type="Pfam" id="PF05049">
    <property type="entry name" value="IIGP"/>
    <property type="match status" value="1"/>
</dbReference>
<name>A0A914Q2S7_9BILA</name>